<evidence type="ECO:0000313" key="4">
    <source>
        <dbReference type="Proteomes" id="UP001596443"/>
    </source>
</evidence>
<accession>A0ABD5T632</accession>
<dbReference type="EMBL" id="JBHSWX010000001">
    <property type="protein sequence ID" value="MFC6784785.1"/>
    <property type="molecule type" value="Genomic_DNA"/>
</dbReference>
<reference evidence="3" key="3">
    <citation type="submission" date="2024-09" db="EMBL/GenBank/DDBJ databases">
        <authorList>
            <person name="Sun Q."/>
        </authorList>
    </citation>
    <scope>NUCLEOTIDE SEQUENCE</scope>
    <source>
        <strain evidence="3">NBRC 112888</strain>
    </source>
</reference>
<keyword evidence="4" id="KW-1185">Reference proteome</keyword>
<organism evidence="3 4">
    <name type="scientific">Halobaculum halobium</name>
    <dbReference type="NCBI Taxonomy" id="3032281"/>
    <lineage>
        <taxon>Archaea</taxon>
        <taxon>Methanobacteriati</taxon>
        <taxon>Methanobacteriota</taxon>
        <taxon>Stenosarchaea group</taxon>
        <taxon>Halobacteria</taxon>
        <taxon>Halobacteriales</taxon>
        <taxon>Haloferacaceae</taxon>
        <taxon>Halobaculum</taxon>
    </lineage>
</organism>
<dbReference type="GeneID" id="81211503"/>
<feature type="region of interest" description="Disordered" evidence="1">
    <location>
        <begin position="383"/>
        <end position="407"/>
    </location>
</feature>
<reference evidence="4" key="2">
    <citation type="journal article" date="2019" name="Int. J. Syst. Evol. Microbiol.">
        <title>The Global Catalogue of Microorganisms (GCM) 10K type strain sequencing project: providing services to taxonomists for standard genome sequencing and annotation.</title>
        <authorList>
            <consortium name="The Broad Institute Genomics Platform"/>
            <consortium name="The Broad Institute Genome Sequencing Center for Infectious Disease"/>
            <person name="Wu L."/>
            <person name="Ma J."/>
        </authorList>
    </citation>
    <scope>NUCLEOTIDE SEQUENCE [LARGE SCALE GENOMIC DNA]</scope>
    <source>
        <strain evidence="4">SYNS20</strain>
    </source>
</reference>
<dbReference type="Proteomes" id="UP001596443">
    <property type="component" value="Unassembled WGS sequence"/>
</dbReference>
<feature type="region of interest" description="Disordered" evidence="1">
    <location>
        <begin position="241"/>
        <end position="268"/>
    </location>
</feature>
<evidence type="ECO:0000256" key="1">
    <source>
        <dbReference type="SAM" id="MobiDB-lite"/>
    </source>
</evidence>
<comment type="caution">
    <text evidence="3">The sequence shown here is derived from an EMBL/GenBank/DDBJ whole genome shotgun (WGS) entry which is preliminary data.</text>
</comment>
<dbReference type="AlphaFoldDB" id="A0ABD5T632"/>
<proteinExistence type="predicted"/>
<reference evidence="3" key="1">
    <citation type="journal article" date="2014" name="Int. J. Syst. Evol. Microbiol.">
        <title>Complete genome sequence of Corynebacterium casei LMG S-19264T (=DSM 44701T), isolated from a smear-ripened cheese.</title>
        <authorList>
            <consortium name="US DOE Joint Genome Institute (JGI-PGF)"/>
            <person name="Walter F."/>
            <person name="Albersmeier A."/>
            <person name="Kalinowski J."/>
            <person name="Ruckert C."/>
        </authorList>
    </citation>
    <scope>NUCLEOTIDE SEQUENCE [LARGE SCALE GENOMIC DNA]</scope>
    <source>
        <strain evidence="3">NBRC 112888</strain>
    </source>
</reference>
<feature type="region of interest" description="Disordered" evidence="1">
    <location>
        <begin position="159"/>
        <end position="180"/>
    </location>
</feature>
<evidence type="ECO:0000313" key="3">
    <source>
        <dbReference type="EMBL" id="MFC6784785.1"/>
    </source>
</evidence>
<gene>
    <name evidence="2" type="ORF">ACFQFD_00080</name>
    <name evidence="3" type="ORF">ACFQFD_01885</name>
</gene>
<sequence>MSGPPIAAVFMGLFGGSDDPDIEAIADRLGSRPTEGDVKRTLDELAESMDRLAAAADIAGPDGRVENDAPPAAKARELATLVDRGQLSIDRTASESHAAGGSEDDGVVASVAEDVSRSKRPTGHRSAALLDALATPSATGEGALREAIAAAVERLEATDDIDRALEPGDPDRTAGRLTGVDDDLAADVARLAEAAGDRGDETAATEIEDARVAVDRALERTDSPTPERDATLVDRIEHLAEAAADSDSDSAADAPGAEAARRVRGTNRAECEPARDLLDGVASDDTEQVADALRAGVDALNEAATVRNLTVDVDPADVSARVQSLGETVSGIDGPVADALDNRADRLDAMLERADESNTVVPYAIREEVAFYERDLVPVLESGTADSTAETDGPTADSAPEGTVADDASAAVDALEERRQEIRTRYVDSRTDHNHSIPMFFVSLTESLEERARESLMAGERARAEGIATATDDLLDHVEALYERNEYSVMLRQLRG</sequence>
<evidence type="ECO:0000313" key="2">
    <source>
        <dbReference type="EMBL" id="MFC6784435.1"/>
    </source>
</evidence>
<feature type="compositionally biased region" description="Basic and acidic residues" evidence="1">
    <location>
        <begin position="159"/>
        <end position="174"/>
    </location>
</feature>
<dbReference type="RefSeq" id="WP_284063605.1">
    <property type="nucleotide sequence ID" value="NZ_CP126159.1"/>
</dbReference>
<dbReference type="EMBL" id="JBHSWX010000001">
    <property type="protein sequence ID" value="MFC6784435.1"/>
    <property type="molecule type" value="Genomic_DNA"/>
</dbReference>
<protein>
    <submittedName>
        <fullName evidence="3">Uncharacterized protein</fullName>
    </submittedName>
</protein>
<feature type="region of interest" description="Disordered" evidence="1">
    <location>
        <begin position="84"/>
        <end position="127"/>
    </location>
</feature>
<name>A0ABD5T632_9EURY</name>